<dbReference type="Proteomes" id="UP000821845">
    <property type="component" value="Chromosome 9"/>
</dbReference>
<proteinExistence type="predicted"/>
<sequence>MSGFSTAKPPLVCHMMSPHYGADIIERAKIANSDQPSPALCDYVVLDIPHAPDGTYDRAAYSFLKHRGNLSKFMLTVDINNVVLVSPKDINTPLLTLSALEIRRTVQLYGFGFYGDVEWLNASSYSPNIVRNNARYLQFFYEGFTEVITALGVHESEVANFFAFRPFNLASRTPSYQGLLEGLNSIPSVELRFVILLTITSERALVVQPSSSWDWLCTVSANEPTIKDAVELIATIRQPAFTFIMAVSLRWDLFSGLKITRVATRKLNVILGTAHRVFRYEEECSSVFRRSSGRGGVLYAGDGGCAFAKVGISDLATFETRGTLEYKMTHAYQYLNQLTKGSHRMGWLAYNATGGVAPQDFEEIFVRDTDSGTTTYIDKQYDDCPAGYYDLCEGYQCWDTYKR</sequence>
<name>A0ACB7RJ94_HYAAI</name>
<evidence type="ECO:0000313" key="2">
    <source>
        <dbReference type="Proteomes" id="UP000821845"/>
    </source>
</evidence>
<dbReference type="EMBL" id="CM023489">
    <property type="protein sequence ID" value="KAH6921681.1"/>
    <property type="molecule type" value="Genomic_DNA"/>
</dbReference>
<keyword evidence="2" id="KW-1185">Reference proteome</keyword>
<organism evidence="1 2">
    <name type="scientific">Hyalomma asiaticum</name>
    <name type="common">Tick</name>
    <dbReference type="NCBI Taxonomy" id="266040"/>
    <lineage>
        <taxon>Eukaryota</taxon>
        <taxon>Metazoa</taxon>
        <taxon>Ecdysozoa</taxon>
        <taxon>Arthropoda</taxon>
        <taxon>Chelicerata</taxon>
        <taxon>Arachnida</taxon>
        <taxon>Acari</taxon>
        <taxon>Parasitiformes</taxon>
        <taxon>Ixodida</taxon>
        <taxon>Ixodoidea</taxon>
        <taxon>Ixodidae</taxon>
        <taxon>Hyalomminae</taxon>
        <taxon>Hyalomma</taxon>
    </lineage>
</organism>
<reference evidence="1" key="1">
    <citation type="submission" date="2020-05" db="EMBL/GenBank/DDBJ databases">
        <title>Large-scale comparative analyses of tick genomes elucidate their genetic diversity and vector capacities.</title>
        <authorList>
            <person name="Jia N."/>
            <person name="Wang J."/>
            <person name="Shi W."/>
            <person name="Du L."/>
            <person name="Sun Y."/>
            <person name="Zhan W."/>
            <person name="Jiang J."/>
            <person name="Wang Q."/>
            <person name="Zhang B."/>
            <person name="Ji P."/>
            <person name="Sakyi L.B."/>
            <person name="Cui X."/>
            <person name="Yuan T."/>
            <person name="Jiang B."/>
            <person name="Yang W."/>
            <person name="Lam T.T.-Y."/>
            <person name="Chang Q."/>
            <person name="Ding S."/>
            <person name="Wang X."/>
            <person name="Zhu J."/>
            <person name="Ruan X."/>
            <person name="Zhao L."/>
            <person name="Wei J."/>
            <person name="Que T."/>
            <person name="Du C."/>
            <person name="Cheng J."/>
            <person name="Dai P."/>
            <person name="Han X."/>
            <person name="Huang E."/>
            <person name="Gao Y."/>
            <person name="Liu J."/>
            <person name="Shao H."/>
            <person name="Ye R."/>
            <person name="Li L."/>
            <person name="Wei W."/>
            <person name="Wang X."/>
            <person name="Wang C."/>
            <person name="Yang T."/>
            <person name="Huo Q."/>
            <person name="Li W."/>
            <person name="Guo W."/>
            <person name="Chen H."/>
            <person name="Zhou L."/>
            <person name="Ni X."/>
            <person name="Tian J."/>
            <person name="Zhou Y."/>
            <person name="Sheng Y."/>
            <person name="Liu T."/>
            <person name="Pan Y."/>
            <person name="Xia L."/>
            <person name="Li J."/>
            <person name="Zhao F."/>
            <person name="Cao W."/>
        </authorList>
    </citation>
    <scope>NUCLEOTIDE SEQUENCE</scope>
    <source>
        <strain evidence="1">Hyas-2018</strain>
    </source>
</reference>
<comment type="caution">
    <text evidence="1">The sequence shown here is derived from an EMBL/GenBank/DDBJ whole genome shotgun (WGS) entry which is preliminary data.</text>
</comment>
<gene>
    <name evidence="1" type="ORF">HPB50_003959</name>
</gene>
<protein>
    <submittedName>
        <fullName evidence="1">Uncharacterized protein</fullName>
    </submittedName>
</protein>
<evidence type="ECO:0000313" key="1">
    <source>
        <dbReference type="EMBL" id="KAH6921681.1"/>
    </source>
</evidence>
<accession>A0ACB7RJ94</accession>